<dbReference type="Proteomes" id="UP000295764">
    <property type="component" value="Unassembled WGS sequence"/>
</dbReference>
<protein>
    <submittedName>
        <fullName evidence="1">Uncharacterized protein</fullName>
    </submittedName>
</protein>
<dbReference type="AlphaFoldDB" id="A0A4R6DJM7"/>
<gene>
    <name evidence="1" type="ORF">EDF64_105234</name>
</gene>
<comment type="caution">
    <text evidence="1">The sequence shown here is derived from an EMBL/GenBank/DDBJ whole genome shotgun (WGS) entry which is preliminary data.</text>
</comment>
<reference evidence="1 2" key="1">
    <citation type="submission" date="2019-03" db="EMBL/GenBank/DDBJ databases">
        <title>Genomic analyses of the natural microbiome of Caenorhabditis elegans.</title>
        <authorList>
            <person name="Samuel B."/>
        </authorList>
    </citation>
    <scope>NUCLEOTIDE SEQUENCE [LARGE SCALE GENOMIC DNA]</scope>
    <source>
        <strain evidence="1 2">JUb65</strain>
    </source>
</reference>
<accession>A0A4R6DJM7</accession>
<evidence type="ECO:0000313" key="1">
    <source>
        <dbReference type="EMBL" id="TDN44399.1"/>
    </source>
</evidence>
<name>A0A4R6DJM7_9MICO</name>
<evidence type="ECO:0000313" key="2">
    <source>
        <dbReference type="Proteomes" id="UP000295764"/>
    </source>
</evidence>
<dbReference type="EMBL" id="SNVW01000005">
    <property type="protein sequence ID" value="TDN44399.1"/>
    <property type="molecule type" value="Genomic_DNA"/>
</dbReference>
<proteinExistence type="predicted"/>
<dbReference type="RefSeq" id="WP_133519798.1">
    <property type="nucleotide sequence ID" value="NZ_SNVW01000005.1"/>
</dbReference>
<organism evidence="1 2">
    <name type="scientific">Curtobacterium flaccumfaciens</name>
    <dbReference type="NCBI Taxonomy" id="2035"/>
    <lineage>
        <taxon>Bacteria</taxon>
        <taxon>Bacillati</taxon>
        <taxon>Actinomycetota</taxon>
        <taxon>Actinomycetes</taxon>
        <taxon>Micrococcales</taxon>
        <taxon>Microbacteriaceae</taxon>
        <taxon>Curtobacterium</taxon>
    </lineage>
</organism>
<sequence>MTSRIQIARARARVAIAALTGEDLPDSVRNTATMDFADADDAVLITRDRDLDPPRQDGAYRRLIGVHAGGRDFGPRHNPPRRRIGRELTPDEEDALIESVFRTRARYEAAKAAVARGELAAAERHSWQRAMSASLTLEEAADWLDVGTGRVLTDLAFGDLFAFVCDDELLFPAWQFTDDPDQPSLNYMSSLVGAFDDDMHPTSILGFMTTPHSYTQIEGEPATPVEWLTAGRHVQPLLELLETRRLI</sequence>
<dbReference type="OrthoDB" id="3259391at2"/>